<sequence length="291" mass="34294">MEGYGYTYPPSFPQVAFPVGEFPDHGDGFREYYGLGPMNVDREVNRYEENRVTDIAQRVTKLKLQGAGHLARRNDGRWVPKMLEWRPRTGKRRVRPQTRRGRSKERKSRKRENTSSRSRSRTVSKSRSRSRPRARTRSQSESHSHPRTRTRTRSRSRSRTRSVCDSNKELNFKEPGIMDAFRVLYLTPSKHKKGANKYLATKKRLDRIQELLKRDGLGSKRWLFYPRSRNRVPVPSEVPGIRDNCDQRVKVDGEFFRKYKNSKRVDVDAPIAKLKRWELVLYKKLGFIQAV</sequence>
<feature type="compositionally biased region" description="Basic residues" evidence="1">
    <location>
        <begin position="145"/>
        <end position="160"/>
    </location>
</feature>
<gene>
    <name evidence="2" type="primary">jg7611</name>
    <name evidence="2" type="ORF">PAEG_LOCUS13364</name>
</gene>
<protein>
    <submittedName>
        <fullName evidence="2">Jg7611 protein</fullName>
    </submittedName>
</protein>
<dbReference type="Proteomes" id="UP000838756">
    <property type="component" value="Unassembled WGS sequence"/>
</dbReference>
<feature type="region of interest" description="Disordered" evidence="1">
    <location>
        <begin position="81"/>
        <end position="167"/>
    </location>
</feature>
<comment type="caution">
    <text evidence="2">The sequence shown here is derived from an EMBL/GenBank/DDBJ whole genome shotgun (WGS) entry which is preliminary data.</text>
</comment>
<name>A0A8S4RGI7_9NEOP</name>
<dbReference type="AlphaFoldDB" id="A0A8S4RGI7"/>
<evidence type="ECO:0000256" key="1">
    <source>
        <dbReference type="SAM" id="MobiDB-lite"/>
    </source>
</evidence>
<proteinExistence type="predicted"/>
<evidence type="ECO:0000313" key="3">
    <source>
        <dbReference type="Proteomes" id="UP000838756"/>
    </source>
</evidence>
<dbReference type="OrthoDB" id="7451726at2759"/>
<dbReference type="EMBL" id="CAKXAJ010025157">
    <property type="protein sequence ID" value="CAH2235753.1"/>
    <property type="molecule type" value="Genomic_DNA"/>
</dbReference>
<keyword evidence="3" id="KW-1185">Reference proteome</keyword>
<accession>A0A8S4RGI7</accession>
<organism evidence="2 3">
    <name type="scientific">Pararge aegeria aegeria</name>
    <dbReference type="NCBI Taxonomy" id="348720"/>
    <lineage>
        <taxon>Eukaryota</taxon>
        <taxon>Metazoa</taxon>
        <taxon>Ecdysozoa</taxon>
        <taxon>Arthropoda</taxon>
        <taxon>Hexapoda</taxon>
        <taxon>Insecta</taxon>
        <taxon>Pterygota</taxon>
        <taxon>Neoptera</taxon>
        <taxon>Endopterygota</taxon>
        <taxon>Lepidoptera</taxon>
        <taxon>Glossata</taxon>
        <taxon>Ditrysia</taxon>
        <taxon>Papilionoidea</taxon>
        <taxon>Nymphalidae</taxon>
        <taxon>Satyrinae</taxon>
        <taxon>Satyrini</taxon>
        <taxon>Parargina</taxon>
        <taxon>Pararge</taxon>
    </lineage>
</organism>
<reference evidence="2" key="1">
    <citation type="submission" date="2022-03" db="EMBL/GenBank/DDBJ databases">
        <authorList>
            <person name="Lindestad O."/>
        </authorList>
    </citation>
    <scope>NUCLEOTIDE SEQUENCE</scope>
</reference>
<feature type="compositionally biased region" description="Basic residues" evidence="1">
    <location>
        <begin position="88"/>
        <end position="110"/>
    </location>
</feature>
<feature type="compositionally biased region" description="Basic residues" evidence="1">
    <location>
        <begin position="118"/>
        <end position="136"/>
    </location>
</feature>
<evidence type="ECO:0000313" key="2">
    <source>
        <dbReference type="EMBL" id="CAH2235753.1"/>
    </source>
</evidence>